<reference evidence="4" key="1">
    <citation type="submission" date="2016-08" db="EMBL/GenBank/DDBJ databases">
        <authorList>
            <person name="Varghese N."/>
            <person name="Submissions Spin"/>
        </authorList>
    </citation>
    <scope>NUCLEOTIDE SEQUENCE [LARGE SCALE GENOMIC DNA]</scope>
    <source>
        <strain evidence="4">SGD-1123</strain>
    </source>
</reference>
<accession>A0A0V8HD12</accession>
<dbReference type="PANTHER" id="PTHR43000">
    <property type="entry name" value="DTDP-D-GLUCOSE 4,6-DEHYDRATASE-RELATED"/>
    <property type="match status" value="1"/>
</dbReference>
<evidence type="ECO:0000259" key="2">
    <source>
        <dbReference type="Pfam" id="PF01370"/>
    </source>
</evidence>
<dbReference type="AlphaFoldDB" id="A0A0V8HD12"/>
<protein>
    <submittedName>
        <fullName evidence="3">UDP-glucose 4-epimerase</fullName>
    </submittedName>
</protein>
<organism evidence="3 4">
    <name type="scientific">[Bacillus] enclensis</name>
    <dbReference type="NCBI Taxonomy" id="1402860"/>
    <lineage>
        <taxon>Bacteria</taxon>
        <taxon>Bacillati</taxon>
        <taxon>Bacillota</taxon>
        <taxon>Bacilli</taxon>
        <taxon>Bacillales</taxon>
        <taxon>Bacillaceae</taxon>
        <taxon>Rossellomorea</taxon>
    </lineage>
</organism>
<dbReference type="InterPro" id="IPR036291">
    <property type="entry name" value="NAD(P)-bd_dom_sf"/>
</dbReference>
<dbReference type="Gene3D" id="3.40.50.720">
    <property type="entry name" value="NAD(P)-binding Rossmann-like Domain"/>
    <property type="match status" value="1"/>
</dbReference>
<feature type="domain" description="NAD-dependent epimerase/dehydratase" evidence="2">
    <location>
        <begin position="4"/>
        <end position="226"/>
    </location>
</feature>
<dbReference type="InterPro" id="IPR001509">
    <property type="entry name" value="Epimerase_deHydtase"/>
</dbReference>
<dbReference type="RefSeq" id="WP_058299277.1">
    <property type="nucleotide sequence ID" value="NZ_FMAU01000004.1"/>
</dbReference>
<dbReference type="OrthoDB" id="9771073at2"/>
<comment type="similarity">
    <text evidence="1">Belongs to the NAD(P)-dependent epimerase/dehydratase family.</text>
</comment>
<dbReference type="Pfam" id="PF01370">
    <property type="entry name" value="Epimerase"/>
    <property type="match status" value="1"/>
</dbReference>
<dbReference type="Proteomes" id="UP000181997">
    <property type="component" value="Unassembled WGS sequence"/>
</dbReference>
<sequence>MKAFVTGGAGFIGSHLTDSLIEMGADVHVIDNLSSGEQGFLNPSATLHQIDITDPTIIELIADHKPDYIFHLAAQADVKQSTAFPSEDLKTNLTGTVNLLEGCRKSPVKKFVFASTSAVYGNNPSKKLTEQSPVKPISFYGSSKAAAEMYIKLYSEFFSIPYSILRYGNVYGPRQTAKGEGGVIAVFLEKLMKNERLKVNGDGRQTRDFIYVQDIVDANIAASLHKGNDTFHISTGATTSILELIDLLKELHPSPIEYDHSEDRIGDIKHSCLTNTKAKKILKWKPAHSIMEGLSKTYTSR</sequence>
<gene>
    <name evidence="3" type="ORF">GA0061094_3289</name>
</gene>
<evidence type="ECO:0000256" key="1">
    <source>
        <dbReference type="ARBA" id="ARBA00007637"/>
    </source>
</evidence>
<proteinExistence type="inferred from homology"/>
<name>A0A0V8HD12_9BACI</name>
<dbReference type="EMBL" id="FMAU01000004">
    <property type="protein sequence ID" value="SCC23166.1"/>
    <property type="molecule type" value="Genomic_DNA"/>
</dbReference>
<evidence type="ECO:0000313" key="3">
    <source>
        <dbReference type="EMBL" id="SCC23166.1"/>
    </source>
</evidence>
<keyword evidence="4" id="KW-1185">Reference proteome</keyword>
<dbReference type="SUPFAM" id="SSF51735">
    <property type="entry name" value="NAD(P)-binding Rossmann-fold domains"/>
    <property type="match status" value="1"/>
</dbReference>
<evidence type="ECO:0000313" key="4">
    <source>
        <dbReference type="Proteomes" id="UP000181997"/>
    </source>
</evidence>